<name>A0A7D7LXL5_9ACTN</name>
<keyword evidence="6" id="KW-1185">Reference proteome</keyword>
<dbReference type="PANTHER" id="PTHR42756:SF1">
    <property type="entry name" value="TRANSCRIPTIONAL REPRESSOR OF EMRAB OPERON"/>
    <property type="match status" value="1"/>
</dbReference>
<dbReference type="RefSeq" id="WP_188329456.1">
    <property type="nucleotide sequence ID" value="NZ_CP059491.1"/>
</dbReference>
<dbReference type="InterPro" id="IPR023187">
    <property type="entry name" value="Tscrpt_reg_MarR-type_CS"/>
</dbReference>
<dbReference type="GO" id="GO:0003700">
    <property type="term" value="F:DNA-binding transcription factor activity"/>
    <property type="evidence" value="ECO:0007669"/>
    <property type="project" value="InterPro"/>
</dbReference>
<dbReference type="PANTHER" id="PTHR42756">
    <property type="entry name" value="TRANSCRIPTIONAL REGULATOR, MARR"/>
    <property type="match status" value="1"/>
</dbReference>
<keyword evidence="1" id="KW-0805">Transcription regulation</keyword>
<dbReference type="GO" id="GO:0003677">
    <property type="term" value="F:DNA binding"/>
    <property type="evidence" value="ECO:0007669"/>
    <property type="project" value="UniProtKB-KW"/>
</dbReference>
<dbReference type="KEGG" id="gji:H1R19_03555"/>
<dbReference type="CDD" id="cd00090">
    <property type="entry name" value="HTH_ARSR"/>
    <property type="match status" value="1"/>
</dbReference>
<evidence type="ECO:0000259" key="4">
    <source>
        <dbReference type="PROSITE" id="PS50995"/>
    </source>
</evidence>
<dbReference type="InterPro" id="IPR036390">
    <property type="entry name" value="WH_DNA-bd_sf"/>
</dbReference>
<dbReference type="SMART" id="SM00347">
    <property type="entry name" value="HTH_MARR"/>
    <property type="match status" value="1"/>
</dbReference>
<organism evidence="5 6">
    <name type="scientific">Gordonia jinghuaiqii</name>
    <dbReference type="NCBI Taxonomy" id="2758710"/>
    <lineage>
        <taxon>Bacteria</taxon>
        <taxon>Bacillati</taxon>
        <taxon>Actinomycetota</taxon>
        <taxon>Actinomycetes</taxon>
        <taxon>Mycobacteriales</taxon>
        <taxon>Gordoniaceae</taxon>
        <taxon>Gordonia</taxon>
    </lineage>
</organism>
<dbReference type="InterPro" id="IPR036388">
    <property type="entry name" value="WH-like_DNA-bd_sf"/>
</dbReference>
<dbReference type="InterPro" id="IPR000835">
    <property type="entry name" value="HTH_MarR-typ"/>
</dbReference>
<dbReference type="AlphaFoldDB" id="A0A7D7LXL5"/>
<reference evidence="6" key="1">
    <citation type="submission" date="2020-07" db="EMBL/GenBank/DDBJ databases">
        <title>novel species isolated from the respiratory tract of Marmot.</title>
        <authorList>
            <person name="Zhang G."/>
        </authorList>
    </citation>
    <scope>NUCLEOTIDE SEQUENCE [LARGE SCALE GENOMIC DNA]</scope>
    <source>
        <strain evidence="6">686</strain>
    </source>
</reference>
<dbReference type="Pfam" id="PF01047">
    <property type="entry name" value="MarR"/>
    <property type="match status" value="1"/>
</dbReference>
<accession>A0A7D7LXL5</accession>
<dbReference type="SUPFAM" id="SSF46785">
    <property type="entry name" value="Winged helix' DNA-binding domain"/>
    <property type="match status" value="1"/>
</dbReference>
<evidence type="ECO:0000313" key="5">
    <source>
        <dbReference type="EMBL" id="QMT02259.1"/>
    </source>
</evidence>
<feature type="domain" description="HTH marR-type" evidence="4">
    <location>
        <begin position="19"/>
        <end position="152"/>
    </location>
</feature>
<evidence type="ECO:0000256" key="1">
    <source>
        <dbReference type="ARBA" id="ARBA00023015"/>
    </source>
</evidence>
<dbReference type="EMBL" id="CP059491">
    <property type="protein sequence ID" value="QMT02259.1"/>
    <property type="molecule type" value="Genomic_DNA"/>
</dbReference>
<evidence type="ECO:0000313" key="6">
    <source>
        <dbReference type="Proteomes" id="UP000515663"/>
    </source>
</evidence>
<keyword evidence="3" id="KW-0804">Transcription</keyword>
<sequence length="169" mass="18207">MSRNSTCAFGADDPVSAASSALIAFLDKLTDVSRPETMESLAATDLTFSQFRTLCALGCHSGPMPVNALADRVQLSFAAAGRTVDKLVSSGLVDRREDPADRRVKRISLTAEGQSFLESHFAVAQEPVRRFVSALPAELRDNLRAALSPIVDDEVDYFRAPAESGHRAP</sequence>
<gene>
    <name evidence="5" type="ORF">H1R19_03555</name>
</gene>
<evidence type="ECO:0000256" key="2">
    <source>
        <dbReference type="ARBA" id="ARBA00023125"/>
    </source>
</evidence>
<dbReference type="PROSITE" id="PS50995">
    <property type="entry name" value="HTH_MARR_2"/>
    <property type="match status" value="1"/>
</dbReference>
<proteinExistence type="predicted"/>
<dbReference type="Proteomes" id="UP000515663">
    <property type="component" value="Chromosome"/>
</dbReference>
<dbReference type="Gene3D" id="1.10.10.10">
    <property type="entry name" value="Winged helix-like DNA-binding domain superfamily/Winged helix DNA-binding domain"/>
    <property type="match status" value="1"/>
</dbReference>
<protein>
    <submittedName>
        <fullName evidence="5">MarR family transcriptional regulator</fullName>
    </submittedName>
</protein>
<dbReference type="PROSITE" id="PS01117">
    <property type="entry name" value="HTH_MARR_1"/>
    <property type="match status" value="1"/>
</dbReference>
<dbReference type="PRINTS" id="PR00598">
    <property type="entry name" value="HTHMARR"/>
</dbReference>
<evidence type="ECO:0000256" key="3">
    <source>
        <dbReference type="ARBA" id="ARBA00023163"/>
    </source>
</evidence>
<dbReference type="InterPro" id="IPR011991">
    <property type="entry name" value="ArsR-like_HTH"/>
</dbReference>
<keyword evidence="2" id="KW-0238">DNA-binding</keyword>